<keyword evidence="1" id="KW-0812">Transmembrane</keyword>
<reference evidence="3" key="1">
    <citation type="journal article" date="2013" name="Genome Announc.">
        <title>Draft Genome Sequence of D-Branched-Chain Amino Acid Producer Lactobacillus otakiensis JCM 15040T, Isolated from a Traditional Japanese Pickle.</title>
        <authorList>
            <person name="Doi K."/>
            <person name="Mori K."/>
            <person name="Mutaguchi Y."/>
            <person name="Tashiro K."/>
            <person name="Fujino Y."/>
            <person name="Ohmori T."/>
            <person name="Kuhara S."/>
            <person name="Ohshima T."/>
        </authorList>
    </citation>
    <scope>NUCLEOTIDE SEQUENCE [LARGE SCALE GENOMIC DNA]</scope>
    <source>
        <strain evidence="3">JCM 15040</strain>
    </source>
</reference>
<sequence length="48" mass="5406">MFNVAFQFLTPSTIHTSLLSDGELIIGNLVWAALFIAVGYYAFKKKRI</sequence>
<comment type="caution">
    <text evidence="2">The sequence shown here is derived from an EMBL/GenBank/DDBJ whole genome shotgun (WGS) entry which is preliminary data.</text>
</comment>
<accession>S4NM51</accession>
<evidence type="ECO:0000313" key="3">
    <source>
        <dbReference type="Proteomes" id="UP000016361"/>
    </source>
</evidence>
<dbReference type="AlphaFoldDB" id="S4NM51"/>
<gene>
    <name evidence="2" type="ORF">LOT_1514</name>
</gene>
<organism evidence="2 3">
    <name type="scientific">Lentilactobacillus otakiensis DSM 19908 = JCM 15040</name>
    <dbReference type="NCBI Taxonomy" id="1423780"/>
    <lineage>
        <taxon>Bacteria</taxon>
        <taxon>Bacillati</taxon>
        <taxon>Bacillota</taxon>
        <taxon>Bacilli</taxon>
        <taxon>Lactobacillales</taxon>
        <taxon>Lactobacillaceae</taxon>
        <taxon>Lentilactobacillus</taxon>
    </lineage>
</organism>
<feature type="transmembrane region" description="Helical" evidence="1">
    <location>
        <begin position="24"/>
        <end position="43"/>
    </location>
</feature>
<evidence type="ECO:0000256" key="1">
    <source>
        <dbReference type="SAM" id="Phobius"/>
    </source>
</evidence>
<dbReference type="Proteomes" id="UP000016361">
    <property type="component" value="Unassembled WGS sequence"/>
</dbReference>
<proteinExistence type="predicted"/>
<name>S4NM51_9LACO</name>
<evidence type="ECO:0000313" key="2">
    <source>
        <dbReference type="EMBL" id="GAD16976.1"/>
    </source>
</evidence>
<keyword evidence="1" id="KW-0472">Membrane</keyword>
<protein>
    <submittedName>
        <fullName evidence="2">Uncharacterized protein</fullName>
    </submittedName>
</protein>
<dbReference type="EMBL" id="BASH01000004">
    <property type="protein sequence ID" value="GAD16976.1"/>
    <property type="molecule type" value="Genomic_DNA"/>
</dbReference>
<keyword evidence="1" id="KW-1133">Transmembrane helix</keyword>
<dbReference type="STRING" id="1423780.FD05_GL002063"/>
<keyword evidence="3" id="KW-1185">Reference proteome</keyword>